<feature type="region of interest" description="Disordered" evidence="1">
    <location>
        <begin position="1"/>
        <end position="22"/>
    </location>
</feature>
<dbReference type="AlphaFoldDB" id="A0A1T3NL91"/>
<feature type="region of interest" description="Disordered" evidence="1">
    <location>
        <begin position="44"/>
        <end position="63"/>
    </location>
</feature>
<dbReference type="EMBL" id="MWQN01000004">
    <property type="protein sequence ID" value="OPC77607.1"/>
    <property type="molecule type" value="Genomic_DNA"/>
</dbReference>
<gene>
    <name evidence="2" type="ORF">B4N89_41605</name>
</gene>
<name>A0A1T3NL91_9ACTN</name>
<reference evidence="2 3" key="1">
    <citation type="submission" date="2017-03" db="EMBL/GenBank/DDBJ databases">
        <title>Draft genome sequence of Streptomyces scabrisporus NF3, endophyte isolated from Amphipterygium adstringens.</title>
        <authorList>
            <person name="Vazquez M."/>
            <person name="Ceapa C.D."/>
            <person name="Rodriguez Luna D."/>
            <person name="Sanchez Esquivel S."/>
        </authorList>
    </citation>
    <scope>NUCLEOTIDE SEQUENCE [LARGE SCALE GENOMIC DNA]</scope>
    <source>
        <strain evidence="2 3">NF3</strain>
    </source>
</reference>
<evidence type="ECO:0000313" key="3">
    <source>
        <dbReference type="Proteomes" id="UP000190037"/>
    </source>
</evidence>
<dbReference type="Proteomes" id="UP000190037">
    <property type="component" value="Unassembled WGS sequence"/>
</dbReference>
<sequence>MERGQPARGFGQQEDHGEGPTLGAEVLGVETVLQCGVGVDVRRQAGDRLPPEPARTGADATPCSDPFTEVYQLHREAARELANRTVHTIMHMGWVRTDDDNHELRMAALVKPNGTFGRLYRHWAVPPNPTAVHRPGAASRPFSRTPDAHDPHRRPKAVDHARGRAVTLLAEAFASTSRRRDGRQRRHPLRRGSARRSTRTTPMSTRGPRPGPIRAVPGAGPPDRARRRGSGHRGPIRRG</sequence>
<feature type="region of interest" description="Disordered" evidence="1">
    <location>
        <begin position="130"/>
        <end position="239"/>
    </location>
</feature>
<comment type="caution">
    <text evidence="2">The sequence shown here is derived from an EMBL/GenBank/DDBJ whole genome shotgun (WGS) entry which is preliminary data.</text>
</comment>
<feature type="compositionally biased region" description="Low complexity" evidence="1">
    <location>
        <begin position="199"/>
        <end position="222"/>
    </location>
</feature>
<protein>
    <submittedName>
        <fullName evidence="2">Uncharacterized protein</fullName>
    </submittedName>
</protein>
<dbReference type="STRING" id="159449.B4N89_41605"/>
<dbReference type="Pfam" id="PF11066">
    <property type="entry name" value="DUF2867"/>
    <property type="match status" value="1"/>
</dbReference>
<evidence type="ECO:0000256" key="1">
    <source>
        <dbReference type="SAM" id="MobiDB-lite"/>
    </source>
</evidence>
<feature type="compositionally biased region" description="Basic residues" evidence="1">
    <location>
        <begin position="225"/>
        <end position="239"/>
    </location>
</feature>
<feature type="compositionally biased region" description="Basic residues" evidence="1">
    <location>
        <begin position="180"/>
        <end position="198"/>
    </location>
</feature>
<organism evidence="2 3">
    <name type="scientific">Embleya scabrispora</name>
    <dbReference type="NCBI Taxonomy" id="159449"/>
    <lineage>
        <taxon>Bacteria</taxon>
        <taxon>Bacillati</taxon>
        <taxon>Actinomycetota</taxon>
        <taxon>Actinomycetes</taxon>
        <taxon>Kitasatosporales</taxon>
        <taxon>Streptomycetaceae</taxon>
        <taxon>Embleya</taxon>
    </lineage>
</organism>
<keyword evidence="3" id="KW-1185">Reference proteome</keyword>
<accession>A0A1T3NL91</accession>
<dbReference type="InterPro" id="IPR021295">
    <property type="entry name" value="DUF2867"/>
</dbReference>
<feature type="compositionally biased region" description="Basic and acidic residues" evidence="1">
    <location>
        <begin position="146"/>
        <end position="162"/>
    </location>
</feature>
<proteinExistence type="predicted"/>
<evidence type="ECO:0000313" key="2">
    <source>
        <dbReference type="EMBL" id="OPC77607.1"/>
    </source>
</evidence>